<dbReference type="Pfam" id="PF07992">
    <property type="entry name" value="Pyr_redox_2"/>
    <property type="match status" value="1"/>
</dbReference>
<evidence type="ECO:0000256" key="1">
    <source>
        <dbReference type="ARBA" id="ARBA00001974"/>
    </source>
</evidence>
<dbReference type="EC" id="1.6.5.9" evidence="4"/>
<keyword evidence="12" id="KW-0520">NAD</keyword>
<dbReference type="FunFam" id="3.50.50.100:FF:000011">
    <property type="entry name" value="Membrane NADH dehydrogenase"/>
    <property type="match status" value="1"/>
</dbReference>
<dbReference type="PRINTS" id="PR00368">
    <property type="entry name" value="FADPNR"/>
</dbReference>
<comment type="catalytic activity">
    <reaction evidence="14">
        <text>a quinone + NADH + H(+) = a quinol + NAD(+)</text>
        <dbReference type="Rhea" id="RHEA:46160"/>
        <dbReference type="ChEBI" id="CHEBI:15378"/>
        <dbReference type="ChEBI" id="CHEBI:24646"/>
        <dbReference type="ChEBI" id="CHEBI:57540"/>
        <dbReference type="ChEBI" id="CHEBI:57945"/>
        <dbReference type="ChEBI" id="CHEBI:132124"/>
        <dbReference type="EC" id="1.6.5.9"/>
    </reaction>
</comment>
<evidence type="ECO:0000256" key="7">
    <source>
        <dbReference type="ARBA" id="ARBA00022630"/>
    </source>
</evidence>
<keyword evidence="19" id="KW-1185">Reference proteome</keyword>
<evidence type="ECO:0000256" key="16">
    <source>
        <dbReference type="SAM" id="Phobius"/>
    </source>
</evidence>
<feature type="domain" description="FAD/NAD(P)-binding" evidence="17">
    <location>
        <begin position="16"/>
        <end position="339"/>
    </location>
</feature>
<evidence type="ECO:0000313" key="19">
    <source>
        <dbReference type="Proteomes" id="UP000077342"/>
    </source>
</evidence>
<comment type="similarity">
    <text evidence="3">Belongs to the NADH dehydrogenase family.</text>
</comment>
<comment type="catalytic activity">
    <reaction evidence="15">
        <text>a menaquinone + NADH + H(+) = a menaquinol + NAD(+)</text>
        <dbReference type="Rhea" id="RHEA:29235"/>
        <dbReference type="Rhea" id="RHEA-COMP:9537"/>
        <dbReference type="Rhea" id="RHEA-COMP:9539"/>
        <dbReference type="ChEBI" id="CHEBI:15378"/>
        <dbReference type="ChEBI" id="CHEBI:16374"/>
        <dbReference type="ChEBI" id="CHEBI:18151"/>
        <dbReference type="ChEBI" id="CHEBI:57540"/>
        <dbReference type="ChEBI" id="CHEBI:57945"/>
    </reaction>
</comment>
<evidence type="ECO:0000256" key="13">
    <source>
        <dbReference type="ARBA" id="ARBA00023136"/>
    </source>
</evidence>
<dbReference type="PRINTS" id="PR00411">
    <property type="entry name" value="PNDRDTASEI"/>
</dbReference>
<keyword evidence="8 16" id="KW-0812">Transmembrane</keyword>
<organism evidence="18 19">
    <name type="scientific">Mycobacterium ostraviense</name>
    <dbReference type="NCBI Taxonomy" id="2738409"/>
    <lineage>
        <taxon>Bacteria</taxon>
        <taxon>Bacillati</taxon>
        <taxon>Actinomycetota</taxon>
        <taxon>Actinomycetes</taxon>
        <taxon>Mycobacteriales</taxon>
        <taxon>Mycobacteriaceae</taxon>
        <taxon>Mycobacterium</taxon>
    </lineage>
</organism>
<reference evidence="19" key="1">
    <citation type="submission" date="2016-04" db="EMBL/GenBank/DDBJ databases">
        <authorList>
            <person name="Strapagiel D."/>
            <person name="Borowka P."/>
            <person name="Marciniak B."/>
            <person name="Bakula Z."/>
            <person name="Van Ingen J."/>
            <person name="Safianowska A."/>
            <person name="Dziadek J."/>
            <person name="Jagielski T."/>
        </authorList>
    </citation>
    <scope>NUCLEOTIDE SEQUENCE [LARGE SCALE GENOMIC DNA]</scope>
    <source>
        <strain evidence="19">1010001458</strain>
    </source>
</reference>
<dbReference type="Proteomes" id="UP000077342">
    <property type="component" value="Unassembled WGS sequence"/>
</dbReference>
<evidence type="ECO:0000256" key="8">
    <source>
        <dbReference type="ARBA" id="ARBA00022692"/>
    </source>
</evidence>
<keyword evidence="9" id="KW-0274">FAD</keyword>
<keyword evidence="10 16" id="KW-1133">Transmembrane helix</keyword>
<evidence type="ECO:0000256" key="3">
    <source>
        <dbReference type="ARBA" id="ARBA00005272"/>
    </source>
</evidence>
<comment type="caution">
    <text evidence="18">The sequence shown here is derived from an EMBL/GenBank/DDBJ whole genome shotgun (WGS) entry which is preliminary data.</text>
</comment>
<gene>
    <name evidence="18" type="ORF">A4G28_16245</name>
</gene>
<dbReference type="SUPFAM" id="SSF51905">
    <property type="entry name" value="FAD/NAD(P)-binding domain"/>
    <property type="match status" value="1"/>
</dbReference>
<evidence type="ECO:0000256" key="5">
    <source>
        <dbReference type="ARBA" id="ARBA00022475"/>
    </source>
</evidence>
<dbReference type="EMBL" id="LWCI01000044">
    <property type="protein sequence ID" value="KZS66615.1"/>
    <property type="molecule type" value="Genomic_DNA"/>
</dbReference>
<keyword evidence="7" id="KW-0285">Flavoprotein</keyword>
<comment type="cofactor">
    <cofactor evidence="1">
        <name>FAD</name>
        <dbReference type="ChEBI" id="CHEBI:57692"/>
    </cofactor>
</comment>
<keyword evidence="5" id="KW-1003">Cell membrane</keyword>
<dbReference type="GO" id="GO:0050136">
    <property type="term" value="F:NADH dehydrogenase (quinone) (non-electrogenic) activity"/>
    <property type="evidence" value="ECO:0007669"/>
    <property type="project" value="UniProtKB-EC"/>
</dbReference>
<comment type="subcellular location">
    <subcellularLocation>
        <location evidence="2">Cell inner membrane</location>
        <topology evidence="2">Single-pass membrane protein</topology>
    </subcellularLocation>
</comment>
<keyword evidence="11" id="KW-0560">Oxidoreductase</keyword>
<dbReference type="RefSeq" id="WP_075509499.1">
    <property type="nucleotide sequence ID" value="NZ_CP089224.1"/>
</dbReference>
<keyword evidence="13 16" id="KW-0472">Membrane</keyword>
<evidence type="ECO:0000256" key="4">
    <source>
        <dbReference type="ARBA" id="ARBA00012637"/>
    </source>
</evidence>
<evidence type="ECO:0000256" key="2">
    <source>
        <dbReference type="ARBA" id="ARBA00004377"/>
    </source>
</evidence>
<dbReference type="AlphaFoldDB" id="A0A162D306"/>
<dbReference type="InterPro" id="IPR023753">
    <property type="entry name" value="FAD/NAD-binding_dom"/>
</dbReference>
<keyword evidence="6" id="KW-0997">Cell inner membrane</keyword>
<dbReference type="PANTHER" id="PTHR43706">
    <property type="entry name" value="NADH DEHYDROGENASE"/>
    <property type="match status" value="1"/>
</dbReference>
<feature type="transmembrane region" description="Helical" evidence="16">
    <location>
        <begin position="389"/>
        <end position="408"/>
    </location>
</feature>
<name>A0A162D306_9MYCO</name>
<evidence type="ECO:0000256" key="14">
    <source>
        <dbReference type="ARBA" id="ARBA00047599"/>
    </source>
</evidence>
<dbReference type="InterPro" id="IPR036188">
    <property type="entry name" value="FAD/NAD-bd_sf"/>
</dbReference>
<evidence type="ECO:0000256" key="10">
    <source>
        <dbReference type="ARBA" id="ARBA00022989"/>
    </source>
</evidence>
<dbReference type="Gene3D" id="3.50.50.100">
    <property type="match status" value="1"/>
</dbReference>
<dbReference type="InterPro" id="IPR045024">
    <property type="entry name" value="NDH-2"/>
</dbReference>
<sequence>MTPPPSEGSSVGRRHHVVIIGSGFGGLTAAKALKRADVDVTLISKTTTHLFQPLLYQVATGILSEGDIAPTTRLILRNQKNVRVLLGEIIGMDLNAKTVTSKLMDMETVTPFDSLIVAAGAQQSYFGNDDFAIFAPGMKTIDDALELRGRILGAFEAAEVATDHAERERRLTFVVVGAGPTGVELAGEIVQLAERTLAGAFRTITPSECRVILLDAAPAVLPPMGPKLGLKAQRKLEKMDVEVQLNAMVTAVDYKGITVRDKDGTERRIDCACKVWAAGVQASPLGKMVAEQSEGTETDRAGRVIVEPDLTVKGHPYVFVVGDLMSVPDVPGMAQGAIQGARYATTIIKHAVKGHDDPANRKPFHYVNKGSMALISHFSAVTKIGKVEFAGFFAWLAWLLLHLLYLVGHRNRIAAAFSWGLAFLGRTRGQMAITSQMVYARLAMRYVQARAEEGALAAAEQAEKAEQRAVG</sequence>
<evidence type="ECO:0000256" key="9">
    <source>
        <dbReference type="ARBA" id="ARBA00022827"/>
    </source>
</evidence>
<protein>
    <recommendedName>
        <fullName evidence="4">NADH:ubiquinone reductase (non-electrogenic)</fullName>
        <ecNumber evidence="4">1.6.5.9</ecNumber>
    </recommendedName>
</protein>
<evidence type="ECO:0000313" key="18">
    <source>
        <dbReference type="EMBL" id="KZS66615.1"/>
    </source>
</evidence>
<dbReference type="GO" id="GO:0005886">
    <property type="term" value="C:plasma membrane"/>
    <property type="evidence" value="ECO:0007669"/>
    <property type="project" value="UniProtKB-SubCell"/>
</dbReference>
<evidence type="ECO:0000256" key="11">
    <source>
        <dbReference type="ARBA" id="ARBA00023002"/>
    </source>
</evidence>
<accession>A0A162D306</accession>
<proteinExistence type="inferred from homology"/>
<evidence type="ECO:0000256" key="6">
    <source>
        <dbReference type="ARBA" id="ARBA00022519"/>
    </source>
</evidence>
<dbReference type="PANTHER" id="PTHR43706:SF47">
    <property type="entry name" value="EXTERNAL NADH-UBIQUINONE OXIDOREDUCTASE 1, MITOCHONDRIAL-RELATED"/>
    <property type="match status" value="1"/>
</dbReference>
<evidence type="ECO:0000256" key="12">
    <source>
        <dbReference type="ARBA" id="ARBA00023027"/>
    </source>
</evidence>
<evidence type="ECO:0000256" key="15">
    <source>
        <dbReference type="ARBA" id="ARBA00052097"/>
    </source>
</evidence>
<evidence type="ECO:0000259" key="17">
    <source>
        <dbReference type="Pfam" id="PF07992"/>
    </source>
</evidence>